<gene>
    <name evidence="1" type="ORF">RPERSI_LOCUS31101</name>
</gene>
<comment type="caution">
    <text evidence="1">The sequence shown here is derived from an EMBL/GenBank/DDBJ whole genome shotgun (WGS) entry which is preliminary data.</text>
</comment>
<sequence length="44" mass="4901">FPVPGFERGGHSRFLLYFTFLSSATFIAMMEVLAMPSWSISGIT</sequence>
<evidence type="ECO:0000313" key="1">
    <source>
        <dbReference type="EMBL" id="CAG8839569.1"/>
    </source>
</evidence>
<dbReference type="Proteomes" id="UP000789920">
    <property type="component" value="Unassembled WGS sequence"/>
</dbReference>
<proteinExistence type="predicted"/>
<accession>A0ACA9SGZ6</accession>
<organism evidence="1 2">
    <name type="scientific">Racocetra persica</name>
    <dbReference type="NCBI Taxonomy" id="160502"/>
    <lineage>
        <taxon>Eukaryota</taxon>
        <taxon>Fungi</taxon>
        <taxon>Fungi incertae sedis</taxon>
        <taxon>Mucoromycota</taxon>
        <taxon>Glomeromycotina</taxon>
        <taxon>Glomeromycetes</taxon>
        <taxon>Diversisporales</taxon>
        <taxon>Gigasporaceae</taxon>
        <taxon>Racocetra</taxon>
    </lineage>
</organism>
<dbReference type="EMBL" id="CAJVQC010124036">
    <property type="protein sequence ID" value="CAG8839569.1"/>
    <property type="molecule type" value="Genomic_DNA"/>
</dbReference>
<name>A0ACA9SGZ6_9GLOM</name>
<protein>
    <submittedName>
        <fullName evidence="1">23515_t:CDS:1</fullName>
    </submittedName>
</protein>
<evidence type="ECO:0000313" key="2">
    <source>
        <dbReference type="Proteomes" id="UP000789920"/>
    </source>
</evidence>
<keyword evidence="2" id="KW-1185">Reference proteome</keyword>
<feature type="non-terminal residue" evidence="1">
    <location>
        <position position="1"/>
    </location>
</feature>
<reference evidence="1" key="1">
    <citation type="submission" date="2021-06" db="EMBL/GenBank/DDBJ databases">
        <authorList>
            <person name="Kallberg Y."/>
            <person name="Tangrot J."/>
            <person name="Rosling A."/>
        </authorList>
    </citation>
    <scope>NUCLEOTIDE SEQUENCE</scope>
    <source>
        <strain evidence="1">MA461A</strain>
    </source>
</reference>
<feature type="non-terminal residue" evidence="1">
    <location>
        <position position="44"/>
    </location>
</feature>